<evidence type="ECO:0000313" key="2">
    <source>
        <dbReference type="Proteomes" id="UP000198211"/>
    </source>
</evidence>
<reference evidence="2" key="1">
    <citation type="submission" date="2017-03" db="EMBL/GenBank/DDBJ databases">
        <title>Phytopthora megakarya and P. palmivora, two closely related causual agents of cacao black pod achieved similar genome size and gene model numbers by different mechanisms.</title>
        <authorList>
            <person name="Ali S."/>
            <person name="Shao J."/>
            <person name="Larry D.J."/>
            <person name="Kronmiller B."/>
            <person name="Shen D."/>
            <person name="Strem M.D."/>
            <person name="Melnick R.L."/>
            <person name="Guiltinan M.J."/>
            <person name="Tyler B.M."/>
            <person name="Meinhardt L.W."/>
            <person name="Bailey B.A."/>
        </authorList>
    </citation>
    <scope>NUCLEOTIDE SEQUENCE [LARGE SCALE GENOMIC DNA]</scope>
    <source>
        <strain evidence="2">zdho120</strain>
    </source>
</reference>
<proteinExistence type="predicted"/>
<organism evidence="1 2">
    <name type="scientific">Phytophthora megakarya</name>
    <dbReference type="NCBI Taxonomy" id="4795"/>
    <lineage>
        <taxon>Eukaryota</taxon>
        <taxon>Sar</taxon>
        <taxon>Stramenopiles</taxon>
        <taxon>Oomycota</taxon>
        <taxon>Peronosporomycetes</taxon>
        <taxon>Peronosporales</taxon>
        <taxon>Peronosporaceae</taxon>
        <taxon>Phytophthora</taxon>
    </lineage>
</organism>
<dbReference type="OrthoDB" id="120815at2759"/>
<comment type="caution">
    <text evidence="1">The sequence shown here is derived from an EMBL/GenBank/DDBJ whole genome shotgun (WGS) entry which is preliminary data.</text>
</comment>
<dbReference type="AlphaFoldDB" id="A0A225W4F2"/>
<evidence type="ECO:0000313" key="1">
    <source>
        <dbReference type="EMBL" id="OWZ11720.1"/>
    </source>
</evidence>
<name>A0A225W4F2_9STRA</name>
<accession>A0A225W4F2</accession>
<keyword evidence="2" id="KW-1185">Reference proteome</keyword>
<gene>
    <name evidence="1" type="ORF">PHMEG_00015218</name>
</gene>
<dbReference type="Proteomes" id="UP000198211">
    <property type="component" value="Unassembled WGS sequence"/>
</dbReference>
<dbReference type="EMBL" id="NBNE01002045">
    <property type="protein sequence ID" value="OWZ11720.1"/>
    <property type="molecule type" value="Genomic_DNA"/>
</dbReference>
<protein>
    <submittedName>
        <fullName evidence="1">Uncharacterized protein</fullName>
    </submittedName>
</protein>
<feature type="non-terminal residue" evidence="1">
    <location>
        <position position="1"/>
    </location>
</feature>
<sequence>RAAQIIRTVKRRVAVVCWMLTAEEKDGVKGLFAQAVDTFSEIFRACSRNTNLADSFVFAKIKDAWRRKWNERQIALTEGEEWQNANRKDGSWSGKLKNPGKKFFLSLAADCVREVNSQRDKHGLNYERKAMVRYGLSLGLDGIWSPTQLYPHLQEIIRKYPADFASKTNNGDCDDSSSET</sequence>